<name>A0A0D2GN53_9BACT</name>
<keyword evidence="2" id="KW-1133">Transmembrane helix</keyword>
<keyword evidence="5" id="KW-1185">Reference proteome</keyword>
<accession>A0A0D2GN53</accession>
<dbReference type="InterPro" id="IPR003399">
    <property type="entry name" value="Mce/MlaD"/>
</dbReference>
<evidence type="ECO:0000313" key="5">
    <source>
        <dbReference type="Proteomes" id="UP000032233"/>
    </source>
</evidence>
<gene>
    <name evidence="4" type="ORF">X474_00720</name>
</gene>
<comment type="caution">
    <text evidence="4">The sequence shown here is derived from an EMBL/GenBank/DDBJ whole genome shotgun (WGS) entry which is preliminary data.</text>
</comment>
<dbReference type="EMBL" id="AZAC01000001">
    <property type="protein sequence ID" value="KIX16052.1"/>
    <property type="molecule type" value="Genomic_DNA"/>
</dbReference>
<evidence type="ECO:0000313" key="4">
    <source>
        <dbReference type="EMBL" id="KIX16052.1"/>
    </source>
</evidence>
<feature type="transmembrane region" description="Helical" evidence="2">
    <location>
        <begin position="12"/>
        <end position="34"/>
    </location>
</feature>
<organism evidence="4 5">
    <name type="scientific">Dethiosulfatarculus sandiegensis</name>
    <dbReference type="NCBI Taxonomy" id="1429043"/>
    <lineage>
        <taxon>Bacteria</taxon>
        <taxon>Pseudomonadati</taxon>
        <taxon>Thermodesulfobacteriota</taxon>
        <taxon>Desulfarculia</taxon>
        <taxon>Desulfarculales</taxon>
        <taxon>Desulfarculaceae</taxon>
        <taxon>Dethiosulfatarculus</taxon>
    </lineage>
</organism>
<dbReference type="InParanoid" id="A0A0D2GN53"/>
<dbReference type="Proteomes" id="UP000032233">
    <property type="component" value="Unassembled WGS sequence"/>
</dbReference>
<keyword evidence="1" id="KW-0175">Coiled coil</keyword>
<feature type="coiled-coil region" evidence="1">
    <location>
        <begin position="281"/>
        <end position="308"/>
    </location>
</feature>
<dbReference type="Pfam" id="PF02470">
    <property type="entry name" value="MlaD"/>
    <property type="match status" value="1"/>
</dbReference>
<keyword evidence="2" id="KW-0812">Transmembrane</keyword>
<sequence length="324" mass="36032">MPKKASSFKVGLFVLLGLALMLGGMFFLGISRYFDRSPYYSTFFNESVQGLSRDSVVKYLGVSVGRVVEIRVAPDYELIEVVMEVKFAGDPSQELVAQLKAVGITGLSFVELTRRQPGDADESPVINFAAEYPIIPSKPSETARIFSSLESITSQLRKINFAEMATTVQDILDATKEMVTDKRLAKSLEHMEKAADNLEKISTEAKRQLMEFKGGRLGKDLRALSKDARDMVAKGRELIATVENEVKSMKLGATSEQVRNLVDKDVRRMINTLDQDSQELMNQLINTSQGLEQAANELNQLLRRLKQSPSQAILGKPVPPRVIK</sequence>
<dbReference type="STRING" id="1429043.X474_00720"/>
<dbReference type="PANTHER" id="PTHR36698">
    <property type="entry name" value="BLL5892 PROTEIN"/>
    <property type="match status" value="1"/>
</dbReference>
<proteinExistence type="predicted"/>
<evidence type="ECO:0000256" key="1">
    <source>
        <dbReference type="SAM" id="Coils"/>
    </source>
</evidence>
<reference evidence="4 5" key="1">
    <citation type="submission" date="2013-11" db="EMBL/GenBank/DDBJ databases">
        <title>Metagenomic analysis of a methanogenic consortium involved in long chain n-alkane degradation.</title>
        <authorList>
            <person name="Davidova I.A."/>
            <person name="Callaghan A.V."/>
            <person name="Wawrik B."/>
            <person name="Pruitt S."/>
            <person name="Marks C."/>
            <person name="Duncan K.E."/>
            <person name="Suflita J.M."/>
        </authorList>
    </citation>
    <scope>NUCLEOTIDE SEQUENCE [LARGE SCALE GENOMIC DNA]</scope>
    <source>
        <strain evidence="4 5">SPR</strain>
    </source>
</reference>
<evidence type="ECO:0000259" key="3">
    <source>
        <dbReference type="Pfam" id="PF02470"/>
    </source>
</evidence>
<evidence type="ECO:0000256" key="2">
    <source>
        <dbReference type="SAM" id="Phobius"/>
    </source>
</evidence>
<dbReference type="RefSeq" id="WP_044346118.1">
    <property type="nucleotide sequence ID" value="NZ_AZAC01000001.1"/>
</dbReference>
<keyword evidence="2" id="KW-0472">Membrane</keyword>
<dbReference type="PANTHER" id="PTHR36698:SF2">
    <property type="entry name" value="MCE_MLAD DOMAIN-CONTAINING PROTEIN"/>
    <property type="match status" value="1"/>
</dbReference>
<protein>
    <recommendedName>
        <fullName evidence="3">Mce/MlaD domain-containing protein</fullName>
    </recommendedName>
</protein>
<dbReference type="AlphaFoldDB" id="A0A0D2GN53"/>
<feature type="domain" description="Mce/MlaD" evidence="3">
    <location>
        <begin position="39"/>
        <end position="113"/>
    </location>
</feature>
<dbReference type="OrthoDB" id="9806984at2"/>